<evidence type="ECO:0000256" key="5">
    <source>
        <dbReference type="ARBA" id="ARBA00023004"/>
    </source>
</evidence>
<organism evidence="9 10">
    <name type="scientific">Paenibacillus turicensis</name>
    <dbReference type="NCBI Taxonomy" id="160487"/>
    <lineage>
        <taxon>Bacteria</taxon>
        <taxon>Bacillati</taxon>
        <taxon>Bacillota</taxon>
        <taxon>Bacilli</taxon>
        <taxon>Bacillales</taxon>
        <taxon>Paenibacillaceae</taxon>
        <taxon>Paenibacillus</taxon>
    </lineage>
</organism>
<comment type="caution">
    <text evidence="9">The sequence shown here is derived from an EMBL/GenBank/DDBJ whole genome shotgun (WGS) entry which is preliminary data.</text>
</comment>
<dbReference type="Pfam" id="PF13304">
    <property type="entry name" value="AAA_21"/>
    <property type="match status" value="1"/>
</dbReference>
<evidence type="ECO:0000256" key="4">
    <source>
        <dbReference type="ARBA" id="ARBA00022496"/>
    </source>
</evidence>
<evidence type="ECO:0000256" key="6">
    <source>
        <dbReference type="ARBA" id="ARBA00023065"/>
    </source>
</evidence>
<accession>A0ABS4FM61</accession>
<keyword evidence="10" id="KW-1185">Reference proteome</keyword>
<dbReference type="SUPFAM" id="SSF52540">
    <property type="entry name" value="P-loop containing nucleoside triphosphate hydrolases"/>
    <property type="match status" value="1"/>
</dbReference>
<keyword evidence="3" id="KW-1003">Cell membrane</keyword>
<dbReference type="SMART" id="SM00382">
    <property type="entry name" value="AAA"/>
    <property type="match status" value="1"/>
</dbReference>
<dbReference type="PANTHER" id="PTHR42771:SF2">
    <property type="entry name" value="IRON(3+)-HYDROXAMATE IMPORT ATP-BINDING PROTEIN FHUC"/>
    <property type="match status" value="1"/>
</dbReference>
<dbReference type="Gene3D" id="3.40.50.300">
    <property type="entry name" value="P-loop containing nucleotide triphosphate hydrolases"/>
    <property type="match status" value="2"/>
</dbReference>
<name>A0ABS4FM61_9BACL</name>
<evidence type="ECO:0000259" key="8">
    <source>
        <dbReference type="SMART" id="SM00382"/>
    </source>
</evidence>
<dbReference type="RefSeq" id="WP_210087341.1">
    <property type="nucleotide sequence ID" value="NZ_JAGGKG010000001.1"/>
</dbReference>
<dbReference type="InterPro" id="IPR027417">
    <property type="entry name" value="P-loop_NTPase"/>
</dbReference>
<feature type="domain" description="AAA+ ATPase" evidence="8">
    <location>
        <begin position="39"/>
        <end position="221"/>
    </location>
</feature>
<dbReference type="Pfam" id="PF13476">
    <property type="entry name" value="AAA_23"/>
    <property type="match status" value="1"/>
</dbReference>
<keyword evidence="7" id="KW-0472">Membrane</keyword>
<evidence type="ECO:0000256" key="2">
    <source>
        <dbReference type="ARBA" id="ARBA00022448"/>
    </source>
</evidence>
<evidence type="ECO:0000256" key="1">
    <source>
        <dbReference type="ARBA" id="ARBA00004202"/>
    </source>
</evidence>
<protein>
    <submittedName>
        <fullName evidence="9">ATPase</fullName>
    </submittedName>
</protein>
<dbReference type="EMBL" id="JAGGKG010000001">
    <property type="protein sequence ID" value="MBP1903671.1"/>
    <property type="molecule type" value="Genomic_DNA"/>
</dbReference>
<evidence type="ECO:0000313" key="10">
    <source>
        <dbReference type="Proteomes" id="UP001519272"/>
    </source>
</evidence>
<comment type="subcellular location">
    <subcellularLocation>
        <location evidence="1">Cell membrane</location>
        <topology evidence="1">Peripheral membrane protein</topology>
    </subcellularLocation>
</comment>
<gene>
    <name evidence="9" type="ORF">J2Z32_000283</name>
</gene>
<keyword evidence="4" id="KW-0410">Iron transport</keyword>
<evidence type="ECO:0000256" key="7">
    <source>
        <dbReference type="ARBA" id="ARBA00023136"/>
    </source>
</evidence>
<dbReference type="InterPro" id="IPR038729">
    <property type="entry name" value="Rad50/SbcC_AAA"/>
</dbReference>
<proteinExistence type="predicted"/>
<dbReference type="InterPro" id="IPR003593">
    <property type="entry name" value="AAA+_ATPase"/>
</dbReference>
<keyword evidence="6" id="KW-0406">Ion transport</keyword>
<dbReference type="InterPro" id="IPR051535">
    <property type="entry name" value="Siderophore_ABC-ATPase"/>
</dbReference>
<reference evidence="9 10" key="1">
    <citation type="submission" date="2021-03" db="EMBL/GenBank/DDBJ databases">
        <title>Genomic Encyclopedia of Type Strains, Phase IV (KMG-IV): sequencing the most valuable type-strain genomes for metagenomic binning, comparative biology and taxonomic classification.</title>
        <authorList>
            <person name="Goeker M."/>
        </authorList>
    </citation>
    <scope>NUCLEOTIDE SEQUENCE [LARGE SCALE GENOMIC DNA]</scope>
    <source>
        <strain evidence="9 10">DSM 14349</strain>
    </source>
</reference>
<keyword evidence="2" id="KW-0813">Transport</keyword>
<evidence type="ECO:0000313" key="9">
    <source>
        <dbReference type="EMBL" id="MBP1903671.1"/>
    </source>
</evidence>
<dbReference type="Proteomes" id="UP001519272">
    <property type="component" value="Unassembled WGS sequence"/>
</dbReference>
<evidence type="ECO:0000256" key="3">
    <source>
        <dbReference type="ARBA" id="ARBA00022475"/>
    </source>
</evidence>
<keyword evidence="5" id="KW-0408">Iron</keyword>
<dbReference type="InterPro" id="IPR003959">
    <property type="entry name" value="ATPase_AAA_core"/>
</dbReference>
<sequence>MSISKLYVRGIRLELADVDLHSYPFNLPFIQALKMLNFNKAVSFIVGENGSGKSTLLEAIAVGYGFNPEGGSRDFNFSTNNTHSPLDEYITLIKGVKRPTDGYFLRAESFYNVASEIEKLDQERPGLYESYGGRSLHHQSHGESFMALILHRFRGSGLYILDEPEAALSPARQFALISRMHDLVQQGSQFIIATHSPILMAFPNADVFVIRDEVIEPTTYDQTDHYILTKSFLNHPERILKELMD</sequence>
<dbReference type="PANTHER" id="PTHR42771">
    <property type="entry name" value="IRON(3+)-HYDROXAMATE IMPORT ATP-BINDING PROTEIN FHUC"/>
    <property type="match status" value="1"/>
</dbReference>